<dbReference type="AlphaFoldDB" id="A0A9W6Y8X5"/>
<gene>
    <name evidence="1" type="ORF">Pfra01_002410300</name>
</gene>
<evidence type="ECO:0000313" key="1">
    <source>
        <dbReference type="EMBL" id="GMF56734.1"/>
    </source>
</evidence>
<dbReference type="InterPro" id="IPR052050">
    <property type="entry name" value="SecEffector_AnkRepeat"/>
</dbReference>
<dbReference type="Gene3D" id="1.25.40.20">
    <property type="entry name" value="Ankyrin repeat-containing domain"/>
    <property type="match status" value="1"/>
</dbReference>
<keyword evidence="2" id="KW-1185">Reference proteome</keyword>
<dbReference type="Proteomes" id="UP001165121">
    <property type="component" value="Unassembled WGS sequence"/>
</dbReference>
<organism evidence="1 2">
    <name type="scientific">Phytophthora fragariaefolia</name>
    <dbReference type="NCBI Taxonomy" id="1490495"/>
    <lineage>
        <taxon>Eukaryota</taxon>
        <taxon>Sar</taxon>
        <taxon>Stramenopiles</taxon>
        <taxon>Oomycota</taxon>
        <taxon>Peronosporomycetes</taxon>
        <taxon>Peronosporales</taxon>
        <taxon>Peronosporaceae</taxon>
        <taxon>Phytophthora</taxon>
    </lineage>
</organism>
<dbReference type="PANTHER" id="PTHR46586:SF3">
    <property type="entry name" value="ANKYRIN REPEAT-CONTAINING PROTEIN"/>
    <property type="match status" value="1"/>
</dbReference>
<proteinExistence type="predicted"/>
<dbReference type="OrthoDB" id="104238at2759"/>
<reference evidence="1" key="1">
    <citation type="submission" date="2023-04" db="EMBL/GenBank/DDBJ databases">
        <title>Phytophthora fragariaefolia NBRC 109709.</title>
        <authorList>
            <person name="Ichikawa N."/>
            <person name="Sato H."/>
            <person name="Tonouchi N."/>
        </authorList>
    </citation>
    <scope>NUCLEOTIDE SEQUENCE</scope>
    <source>
        <strain evidence="1">NBRC 109709</strain>
    </source>
</reference>
<comment type="caution">
    <text evidence="1">The sequence shown here is derived from an EMBL/GenBank/DDBJ whole genome shotgun (WGS) entry which is preliminary data.</text>
</comment>
<dbReference type="EMBL" id="BSXT01004106">
    <property type="protein sequence ID" value="GMF56734.1"/>
    <property type="molecule type" value="Genomic_DNA"/>
</dbReference>
<dbReference type="PANTHER" id="PTHR46586">
    <property type="entry name" value="ANKYRIN REPEAT-CONTAINING PROTEIN"/>
    <property type="match status" value="1"/>
</dbReference>
<dbReference type="InterPro" id="IPR036770">
    <property type="entry name" value="Ankyrin_rpt-contain_sf"/>
</dbReference>
<protein>
    <submittedName>
        <fullName evidence="1">Unnamed protein product</fullName>
    </submittedName>
</protein>
<evidence type="ECO:0000313" key="2">
    <source>
        <dbReference type="Proteomes" id="UP001165121"/>
    </source>
</evidence>
<name>A0A9W6Y8X5_9STRA</name>
<sequence>MYRQNEGGSEIFTAFAMYGYLGVVKFLYDTGRIEPEVIRKGFVMAALGNSVDVMEFLLDTGHITTKDFDEAFTHAVNLPNKCTQALRFLCDKKRVSPAAVNQAFQSTLSYTSIKFLYENECISNEAIVAAFKNAAGCGGDNRFGTSYTKEQVKIAMLLCKDNGIPPAVIDEACVSAARNGQIKLFMCLSGDSRISPGKISEAFVAATTNGHLKVVKYLRRDTRISLDALNDAFVNSAGLFRTAIMKRLYSKERLFPETIFKAFTEAASHGSMGNVQELAKYLSVEAHVPSSLKCKAFIYSATLSRQCVVETLGEQENSVWPLQTLKQALDAAQDEGIKNYIRKKLCDQLVDPVFPGRFDAVATLIANWTRAE</sequence>
<accession>A0A9W6Y8X5</accession>